<evidence type="ECO:0000313" key="1">
    <source>
        <dbReference type="EMBL" id="KAJ8638486.1"/>
    </source>
</evidence>
<evidence type="ECO:0000313" key="2">
    <source>
        <dbReference type="Proteomes" id="UP001234297"/>
    </source>
</evidence>
<dbReference type="EMBL" id="CM056811">
    <property type="protein sequence ID" value="KAJ8638486.1"/>
    <property type="molecule type" value="Genomic_DNA"/>
</dbReference>
<dbReference type="Proteomes" id="UP001234297">
    <property type="component" value="Chromosome 3"/>
</dbReference>
<proteinExistence type="predicted"/>
<reference evidence="1 2" key="1">
    <citation type="journal article" date="2022" name="Hortic Res">
        <title>A haplotype resolved chromosomal level avocado genome allows analysis of novel avocado genes.</title>
        <authorList>
            <person name="Nath O."/>
            <person name="Fletcher S.J."/>
            <person name="Hayward A."/>
            <person name="Shaw L.M."/>
            <person name="Masouleh A.K."/>
            <person name="Furtado A."/>
            <person name="Henry R.J."/>
            <person name="Mitter N."/>
        </authorList>
    </citation>
    <scope>NUCLEOTIDE SEQUENCE [LARGE SCALE GENOMIC DNA]</scope>
    <source>
        <strain evidence="2">cv. Hass</strain>
    </source>
</reference>
<organism evidence="1 2">
    <name type="scientific">Persea americana</name>
    <name type="common">Avocado</name>
    <dbReference type="NCBI Taxonomy" id="3435"/>
    <lineage>
        <taxon>Eukaryota</taxon>
        <taxon>Viridiplantae</taxon>
        <taxon>Streptophyta</taxon>
        <taxon>Embryophyta</taxon>
        <taxon>Tracheophyta</taxon>
        <taxon>Spermatophyta</taxon>
        <taxon>Magnoliopsida</taxon>
        <taxon>Magnoliidae</taxon>
        <taxon>Laurales</taxon>
        <taxon>Lauraceae</taxon>
        <taxon>Persea</taxon>
    </lineage>
</organism>
<name>A0ACC2LY84_PERAE</name>
<sequence>MSLAGRTIPGSELVQACVIPYYMATRTRAAVGNGPLAEAEAVVGGNGNEPPGGMGMGHLQGSSGAWEWATSRGWGSRGEWATSRSCCC</sequence>
<comment type="caution">
    <text evidence="1">The sequence shown here is derived from an EMBL/GenBank/DDBJ whole genome shotgun (WGS) entry which is preliminary data.</text>
</comment>
<accession>A0ACC2LY84</accession>
<gene>
    <name evidence="1" type="ORF">MRB53_012753</name>
</gene>
<protein>
    <submittedName>
        <fullName evidence="1">Uncharacterized protein</fullName>
    </submittedName>
</protein>
<keyword evidence="2" id="KW-1185">Reference proteome</keyword>